<dbReference type="Pfam" id="PF07963">
    <property type="entry name" value="N_methyl"/>
    <property type="match status" value="1"/>
</dbReference>
<dbReference type="InterPro" id="IPR045584">
    <property type="entry name" value="Pilin-like"/>
</dbReference>
<dbReference type="SUPFAM" id="SSF54523">
    <property type="entry name" value="Pili subunits"/>
    <property type="match status" value="1"/>
</dbReference>
<dbReference type="AlphaFoldDB" id="A0A1G2FCV1"/>
<name>A0A1G2FCV1_9BACT</name>
<proteinExistence type="predicted"/>
<comment type="caution">
    <text evidence="2">The sequence shown here is derived from an EMBL/GenBank/DDBJ whole genome shotgun (WGS) entry which is preliminary data.</text>
</comment>
<evidence type="ECO:0000313" key="2">
    <source>
        <dbReference type="EMBL" id="OGZ35843.1"/>
    </source>
</evidence>
<dbReference type="Proteomes" id="UP000176974">
    <property type="component" value="Unassembled WGS sequence"/>
</dbReference>
<feature type="transmembrane region" description="Helical" evidence="1">
    <location>
        <begin position="20"/>
        <end position="42"/>
    </location>
</feature>
<dbReference type="EMBL" id="MHMY01000006">
    <property type="protein sequence ID" value="OGZ35843.1"/>
    <property type="molecule type" value="Genomic_DNA"/>
</dbReference>
<gene>
    <name evidence="2" type="ORF">A2815_00405</name>
</gene>
<evidence type="ECO:0008006" key="4">
    <source>
        <dbReference type="Google" id="ProtNLM"/>
    </source>
</evidence>
<dbReference type="InterPro" id="IPR012902">
    <property type="entry name" value="N_methyl_site"/>
</dbReference>
<accession>A0A1G2FCV1</accession>
<keyword evidence="1" id="KW-1133">Transmembrane helix</keyword>
<reference evidence="2 3" key="1">
    <citation type="journal article" date="2016" name="Nat. Commun.">
        <title>Thousands of microbial genomes shed light on interconnected biogeochemical processes in an aquifer system.</title>
        <authorList>
            <person name="Anantharaman K."/>
            <person name="Brown C.T."/>
            <person name="Hug L.A."/>
            <person name="Sharon I."/>
            <person name="Castelle C.J."/>
            <person name="Probst A.J."/>
            <person name="Thomas B.C."/>
            <person name="Singh A."/>
            <person name="Wilkins M.J."/>
            <person name="Karaoz U."/>
            <person name="Brodie E.L."/>
            <person name="Williams K.H."/>
            <person name="Hubbard S.S."/>
            <person name="Banfield J.F."/>
        </authorList>
    </citation>
    <scope>NUCLEOTIDE SEQUENCE [LARGE SCALE GENOMIC DNA]</scope>
</reference>
<sequence>MNMPDQKFIDHNKDNGLTLIELLVVIGMIVIILGIVVLNTVVLGNKVRIEAAANQILDIIKETRHNSVSAKEFKNNLFPSYGIYFDKAWPGSIIIYADCLIDDNNDETIDENDNFTYNPSSTDCSGENGLVKTITLDSRVRIDEIRLIPSIGLGGGSINKVYLQYIRPEPTLWITDDRGDLLSAGKLEIDLIDRSGKFKKTIIFWSTGQSAIKKIIL</sequence>
<keyword evidence="1" id="KW-0812">Transmembrane</keyword>
<evidence type="ECO:0000256" key="1">
    <source>
        <dbReference type="SAM" id="Phobius"/>
    </source>
</evidence>
<evidence type="ECO:0000313" key="3">
    <source>
        <dbReference type="Proteomes" id="UP000176974"/>
    </source>
</evidence>
<organism evidence="2 3">
    <name type="scientific">Candidatus Portnoybacteria bacterium RIFCSPHIGHO2_01_FULL_40_12b</name>
    <dbReference type="NCBI Taxonomy" id="1801994"/>
    <lineage>
        <taxon>Bacteria</taxon>
        <taxon>Candidatus Portnoyibacteriota</taxon>
    </lineage>
</organism>
<dbReference type="NCBIfam" id="TIGR02532">
    <property type="entry name" value="IV_pilin_GFxxxE"/>
    <property type="match status" value="1"/>
</dbReference>
<protein>
    <recommendedName>
        <fullName evidence="4">Prepilin-type N-terminal cleavage/methylation domain-containing protein</fullName>
    </recommendedName>
</protein>
<keyword evidence="1" id="KW-0472">Membrane</keyword>